<dbReference type="EMBL" id="SRLO01014018">
    <property type="protein sequence ID" value="TNN24883.1"/>
    <property type="molecule type" value="Genomic_DNA"/>
</dbReference>
<name>A0A4Z2E890_9TELE</name>
<evidence type="ECO:0000313" key="2">
    <source>
        <dbReference type="Proteomes" id="UP000314294"/>
    </source>
</evidence>
<gene>
    <name evidence="1" type="ORF">EYF80_064991</name>
</gene>
<dbReference type="Proteomes" id="UP000314294">
    <property type="component" value="Unassembled WGS sequence"/>
</dbReference>
<keyword evidence="2" id="KW-1185">Reference proteome</keyword>
<proteinExistence type="predicted"/>
<protein>
    <submittedName>
        <fullName evidence="1">Uncharacterized protein</fullName>
    </submittedName>
</protein>
<dbReference type="AlphaFoldDB" id="A0A4Z2E890"/>
<reference evidence="1 2" key="1">
    <citation type="submission" date="2019-03" db="EMBL/GenBank/DDBJ databases">
        <title>First draft genome of Liparis tanakae, snailfish: a comprehensive survey of snailfish specific genes.</title>
        <authorList>
            <person name="Kim W."/>
            <person name="Song I."/>
            <person name="Jeong J.-H."/>
            <person name="Kim D."/>
            <person name="Kim S."/>
            <person name="Ryu S."/>
            <person name="Song J.Y."/>
            <person name="Lee S.K."/>
        </authorList>
    </citation>
    <scope>NUCLEOTIDE SEQUENCE [LARGE SCALE GENOMIC DNA]</scope>
    <source>
        <tissue evidence="1">Muscle</tissue>
    </source>
</reference>
<organism evidence="1 2">
    <name type="scientific">Liparis tanakae</name>
    <name type="common">Tanaka's snailfish</name>
    <dbReference type="NCBI Taxonomy" id="230148"/>
    <lineage>
        <taxon>Eukaryota</taxon>
        <taxon>Metazoa</taxon>
        <taxon>Chordata</taxon>
        <taxon>Craniata</taxon>
        <taxon>Vertebrata</taxon>
        <taxon>Euteleostomi</taxon>
        <taxon>Actinopterygii</taxon>
        <taxon>Neopterygii</taxon>
        <taxon>Teleostei</taxon>
        <taxon>Neoteleostei</taxon>
        <taxon>Acanthomorphata</taxon>
        <taxon>Eupercaria</taxon>
        <taxon>Perciformes</taxon>
        <taxon>Cottioidei</taxon>
        <taxon>Cottales</taxon>
        <taxon>Liparidae</taxon>
        <taxon>Liparis</taxon>
    </lineage>
</organism>
<sequence length="28" mass="2970">MTETAPLEGTPPGAERLPMAFPRVAWSG</sequence>
<accession>A0A4Z2E890</accession>
<evidence type="ECO:0000313" key="1">
    <source>
        <dbReference type="EMBL" id="TNN24883.1"/>
    </source>
</evidence>
<comment type="caution">
    <text evidence="1">The sequence shown here is derived from an EMBL/GenBank/DDBJ whole genome shotgun (WGS) entry which is preliminary data.</text>
</comment>